<dbReference type="InterPro" id="IPR036388">
    <property type="entry name" value="WH-like_DNA-bd_sf"/>
</dbReference>
<dbReference type="InterPro" id="IPR005119">
    <property type="entry name" value="LysR_subst-bd"/>
</dbReference>
<accession>A0A1H7ICP4</accession>
<dbReference type="InterPro" id="IPR000847">
    <property type="entry name" value="LysR_HTH_N"/>
</dbReference>
<dbReference type="GO" id="GO:0003700">
    <property type="term" value="F:DNA-binding transcription factor activity"/>
    <property type="evidence" value="ECO:0007669"/>
    <property type="project" value="InterPro"/>
</dbReference>
<gene>
    <name evidence="6" type="ORF">SAMN05660976_00737</name>
</gene>
<proteinExistence type="inferred from homology"/>
<dbReference type="InterPro" id="IPR036390">
    <property type="entry name" value="WH_DNA-bd_sf"/>
</dbReference>
<dbReference type="FunFam" id="1.10.10.10:FF:000001">
    <property type="entry name" value="LysR family transcriptional regulator"/>
    <property type="match status" value="1"/>
</dbReference>
<dbReference type="SUPFAM" id="SSF53850">
    <property type="entry name" value="Periplasmic binding protein-like II"/>
    <property type="match status" value="1"/>
</dbReference>
<dbReference type="Pfam" id="PF03466">
    <property type="entry name" value="LysR_substrate"/>
    <property type="match status" value="1"/>
</dbReference>
<evidence type="ECO:0000256" key="4">
    <source>
        <dbReference type="ARBA" id="ARBA00023163"/>
    </source>
</evidence>
<reference evidence="6 7" key="1">
    <citation type="submission" date="2016-10" db="EMBL/GenBank/DDBJ databases">
        <authorList>
            <person name="de Groot N.N."/>
        </authorList>
    </citation>
    <scope>NUCLEOTIDE SEQUENCE [LARGE SCALE GENOMIC DNA]</scope>
    <source>
        <strain evidence="6 7">DSM 43357</strain>
    </source>
</reference>
<dbReference type="SUPFAM" id="SSF46785">
    <property type="entry name" value="Winged helix' DNA-binding domain"/>
    <property type="match status" value="1"/>
</dbReference>
<keyword evidence="4" id="KW-0804">Transcription</keyword>
<dbReference type="Gene3D" id="3.40.190.10">
    <property type="entry name" value="Periplasmic binding protein-like II"/>
    <property type="match status" value="2"/>
</dbReference>
<dbReference type="CDD" id="cd08414">
    <property type="entry name" value="PBP2_LTTR_aromatics_like"/>
    <property type="match status" value="1"/>
</dbReference>
<dbReference type="OrthoDB" id="3636008at2"/>
<organism evidence="6 7">
    <name type="scientific">Nonomuraea pusilla</name>
    <dbReference type="NCBI Taxonomy" id="46177"/>
    <lineage>
        <taxon>Bacteria</taxon>
        <taxon>Bacillati</taxon>
        <taxon>Actinomycetota</taxon>
        <taxon>Actinomycetes</taxon>
        <taxon>Streptosporangiales</taxon>
        <taxon>Streptosporangiaceae</taxon>
        <taxon>Nonomuraea</taxon>
    </lineage>
</organism>
<evidence type="ECO:0000313" key="6">
    <source>
        <dbReference type="EMBL" id="SEK59300.1"/>
    </source>
</evidence>
<evidence type="ECO:0000256" key="3">
    <source>
        <dbReference type="ARBA" id="ARBA00023125"/>
    </source>
</evidence>
<feature type="domain" description="HTH lysR-type" evidence="5">
    <location>
        <begin position="8"/>
        <end position="65"/>
    </location>
</feature>
<protein>
    <submittedName>
        <fullName evidence="6">DNA-binding transcriptional regulator, LysR family</fullName>
    </submittedName>
</protein>
<keyword evidence="7" id="KW-1185">Reference proteome</keyword>
<dbReference type="Proteomes" id="UP000198953">
    <property type="component" value="Unassembled WGS sequence"/>
</dbReference>
<dbReference type="STRING" id="46177.SAMN05660976_00737"/>
<evidence type="ECO:0000313" key="7">
    <source>
        <dbReference type="Proteomes" id="UP000198953"/>
    </source>
</evidence>
<evidence type="ECO:0000259" key="5">
    <source>
        <dbReference type="PROSITE" id="PS50931"/>
    </source>
</evidence>
<keyword evidence="3 6" id="KW-0238">DNA-binding</keyword>
<dbReference type="Gene3D" id="1.10.10.10">
    <property type="entry name" value="Winged helix-like DNA-binding domain superfamily/Winged helix DNA-binding domain"/>
    <property type="match status" value="1"/>
</dbReference>
<dbReference type="PANTHER" id="PTHR30346">
    <property type="entry name" value="TRANSCRIPTIONAL DUAL REGULATOR HCAR-RELATED"/>
    <property type="match status" value="1"/>
</dbReference>
<keyword evidence="2" id="KW-0805">Transcription regulation</keyword>
<sequence>MDEGRPDLELRHLRCLVAIVDAGGFTDAALDLGVSQAAVSRTLIALEKILGVRLLHRTSRTVTPTTAGVQVLARARHLLAEADDLLREATTGHARLRIGHAWSAMGRHTAEFQRRWHDRHPGVELHLIRHNTPTGGLAEGLCDLAVIRTPVDTRRHAHALVGHERRYVAMAADDPWARRRGIRLDEVRERTLVVDRRTGTTTANLWPEDARPALEYTHDIDDWLAAIATGRCVGVTPHATVTQYRRDGIAYRLLRDADPVPVHLIWRRHDPHPATHAAVALLADLYRERP</sequence>
<comment type="similarity">
    <text evidence="1">Belongs to the LysR transcriptional regulatory family.</text>
</comment>
<dbReference type="PROSITE" id="PS50931">
    <property type="entry name" value="HTH_LYSR"/>
    <property type="match status" value="1"/>
</dbReference>
<dbReference type="PRINTS" id="PR00039">
    <property type="entry name" value="HTHLYSR"/>
</dbReference>
<dbReference type="AlphaFoldDB" id="A0A1H7ICP4"/>
<dbReference type="RefSeq" id="WP_055501613.1">
    <property type="nucleotide sequence ID" value="NZ_BBZG01000001.1"/>
</dbReference>
<dbReference type="Pfam" id="PF00126">
    <property type="entry name" value="HTH_1"/>
    <property type="match status" value="1"/>
</dbReference>
<dbReference type="GO" id="GO:0032993">
    <property type="term" value="C:protein-DNA complex"/>
    <property type="evidence" value="ECO:0007669"/>
    <property type="project" value="TreeGrafter"/>
</dbReference>
<evidence type="ECO:0000256" key="2">
    <source>
        <dbReference type="ARBA" id="ARBA00023015"/>
    </source>
</evidence>
<dbReference type="PANTHER" id="PTHR30346:SF0">
    <property type="entry name" value="HCA OPERON TRANSCRIPTIONAL ACTIVATOR HCAR"/>
    <property type="match status" value="1"/>
</dbReference>
<name>A0A1H7ICP4_9ACTN</name>
<dbReference type="EMBL" id="FOBF01000002">
    <property type="protein sequence ID" value="SEK59300.1"/>
    <property type="molecule type" value="Genomic_DNA"/>
</dbReference>
<dbReference type="GO" id="GO:0003677">
    <property type="term" value="F:DNA binding"/>
    <property type="evidence" value="ECO:0007669"/>
    <property type="project" value="UniProtKB-KW"/>
</dbReference>
<evidence type="ECO:0000256" key="1">
    <source>
        <dbReference type="ARBA" id="ARBA00009437"/>
    </source>
</evidence>